<organism evidence="7 8">
    <name type="scientific">Zootermopsis nevadensis</name>
    <name type="common">Dampwood termite</name>
    <dbReference type="NCBI Taxonomy" id="136037"/>
    <lineage>
        <taxon>Eukaryota</taxon>
        <taxon>Metazoa</taxon>
        <taxon>Ecdysozoa</taxon>
        <taxon>Arthropoda</taxon>
        <taxon>Hexapoda</taxon>
        <taxon>Insecta</taxon>
        <taxon>Pterygota</taxon>
        <taxon>Neoptera</taxon>
        <taxon>Polyneoptera</taxon>
        <taxon>Dictyoptera</taxon>
        <taxon>Blattodea</taxon>
        <taxon>Blattoidea</taxon>
        <taxon>Termitoidae</taxon>
        <taxon>Termopsidae</taxon>
        <taxon>Zootermopsis</taxon>
    </lineage>
</organism>
<dbReference type="PANTHER" id="PTHR14773:SF0">
    <property type="entry name" value="WD REPEAT-CONTAINING PROTEIN 76"/>
    <property type="match status" value="1"/>
</dbReference>
<evidence type="ECO:0000256" key="4">
    <source>
        <dbReference type="ARBA" id="ARBA00022574"/>
    </source>
</evidence>
<evidence type="ECO:0000256" key="3">
    <source>
        <dbReference type="ARBA" id="ARBA00021234"/>
    </source>
</evidence>
<dbReference type="STRING" id="136037.A0A067RKP6"/>
<name>A0A067RKP6_ZOONE</name>
<dbReference type="InterPro" id="IPR036322">
    <property type="entry name" value="WD40_repeat_dom_sf"/>
</dbReference>
<dbReference type="InterPro" id="IPR015943">
    <property type="entry name" value="WD40/YVTN_repeat-like_dom_sf"/>
</dbReference>
<keyword evidence="5" id="KW-0677">Repeat</keyword>
<dbReference type="GO" id="GO:0003677">
    <property type="term" value="F:DNA binding"/>
    <property type="evidence" value="ECO:0007669"/>
    <property type="project" value="TreeGrafter"/>
</dbReference>
<dbReference type="FunFam" id="2.130.10.10:FF:000180">
    <property type="entry name" value="WD repeat-containing protein 76"/>
    <property type="match status" value="1"/>
</dbReference>
<evidence type="ECO:0000313" key="7">
    <source>
        <dbReference type="EMBL" id="KDR24446.1"/>
    </source>
</evidence>
<dbReference type="InterPro" id="IPR050853">
    <property type="entry name" value="WD_repeat_DNA-damage-binding"/>
</dbReference>
<proteinExistence type="inferred from homology"/>
<gene>
    <name evidence="7" type="ORF">L798_00095</name>
</gene>
<reference evidence="7 8" key="1">
    <citation type="journal article" date="2014" name="Nat. Commun.">
        <title>Molecular traces of alternative social organization in a termite genome.</title>
        <authorList>
            <person name="Terrapon N."/>
            <person name="Li C."/>
            <person name="Robertson H.M."/>
            <person name="Ji L."/>
            <person name="Meng X."/>
            <person name="Booth W."/>
            <person name="Chen Z."/>
            <person name="Childers C.P."/>
            <person name="Glastad K.M."/>
            <person name="Gokhale K."/>
            <person name="Gowin J."/>
            <person name="Gronenberg W."/>
            <person name="Hermansen R.A."/>
            <person name="Hu H."/>
            <person name="Hunt B.G."/>
            <person name="Huylmans A.K."/>
            <person name="Khalil S.M."/>
            <person name="Mitchell R.D."/>
            <person name="Munoz-Torres M.C."/>
            <person name="Mustard J.A."/>
            <person name="Pan H."/>
            <person name="Reese J.T."/>
            <person name="Scharf M.E."/>
            <person name="Sun F."/>
            <person name="Vogel H."/>
            <person name="Xiao J."/>
            <person name="Yang W."/>
            <person name="Yang Z."/>
            <person name="Yang Z."/>
            <person name="Zhou J."/>
            <person name="Zhu J."/>
            <person name="Brent C.S."/>
            <person name="Elsik C.G."/>
            <person name="Goodisman M.A."/>
            <person name="Liberles D.A."/>
            <person name="Roe R.M."/>
            <person name="Vargo E.L."/>
            <person name="Vilcinskas A."/>
            <person name="Wang J."/>
            <person name="Bornberg-Bauer E."/>
            <person name="Korb J."/>
            <person name="Zhang G."/>
            <person name="Liebig J."/>
        </authorList>
    </citation>
    <scope>NUCLEOTIDE SEQUENCE [LARGE SCALE GENOMIC DNA]</scope>
    <source>
        <tissue evidence="7">Whole organism</tissue>
    </source>
</reference>
<evidence type="ECO:0000256" key="1">
    <source>
        <dbReference type="ARBA" id="ARBA00002530"/>
    </source>
</evidence>
<dbReference type="OMA" id="DPNTLYW"/>
<sequence>MTEMNTVLTSRLRKRKIISYGDSSLVKFEPTEHERFVSINSRDESKQFSLSLEEDGVELTEYELERQRNIEERKRLLGELKIGDAKEELLAVAVDRKRTPQRKNNKISLPSRPKSLRLQQKTPSGDPLPTKSEPVITAKSAVDSVILRKPSGSLSMKSVSGNKFEEELLKKIVRSCKVVLKDEVSSLQTKSGCDLKMLRKELGKLALQVERIAKVVPYRIYSMAAHPAENKLLLAVGDKWGNVGLWDVLSDRGTESVQLFQPHVGPVNCTSFCSYDATKIYTTSHDGTVRCGDLNKLMFDEIYASDEELSRNHTTWHCQSEERSLMIAHGNGRVALVDTRAKNQVHGWYSCHERSVRTVQIHPLQQQYFITSSVMCEVKIWDRRYLNKKSPEPVCTLVHPKGLTSAFFSPTGKYAVTTCNDDRLRVYDVTNMLTTRPNVVASIKHNTHTGQWLTTFKATWHPQRDDVFVVGSMDHPRRIHLYGYNGECLHKLMDENLASVCSICVFHPTQQIIFGGNSSGRVHVFM</sequence>
<dbReference type="GO" id="GO:2000001">
    <property type="term" value="P:regulation of DNA damage checkpoint"/>
    <property type="evidence" value="ECO:0007669"/>
    <property type="project" value="TreeGrafter"/>
</dbReference>
<feature type="region of interest" description="Disordered" evidence="6">
    <location>
        <begin position="97"/>
        <end position="133"/>
    </location>
</feature>
<dbReference type="SUPFAM" id="SSF50978">
    <property type="entry name" value="WD40 repeat-like"/>
    <property type="match status" value="1"/>
</dbReference>
<protein>
    <recommendedName>
        <fullName evidence="3">WD repeat-containing protein 76</fullName>
    </recommendedName>
</protein>
<comment type="similarity">
    <text evidence="2">Belongs to the WD repeat DDB2/WDR76 family.</text>
</comment>
<dbReference type="Gene3D" id="2.130.10.10">
    <property type="entry name" value="YVTN repeat-like/Quinoprotein amine dehydrogenase"/>
    <property type="match status" value="1"/>
</dbReference>
<dbReference type="InterPro" id="IPR001680">
    <property type="entry name" value="WD40_rpt"/>
</dbReference>
<dbReference type="SMART" id="SM00320">
    <property type="entry name" value="WD40"/>
    <property type="match status" value="5"/>
</dbReference>
<evidence type="ECO:0000313" key="8">
    <source>
        <dbReference type="Proteomes" id="UP000027135"/>
    </source>
</evidence>
<evidence type="ECO:0000256" key="6">
    <source>
        <dbReference type="SAM" id="MobiDB-lite"/>
    </source>
</evidence>
<dbReference type="AlphaFoldDB" id="A0A067RKP6"/>
<evidence type="ECO:0000256" key="5">
    <source>
        <dbReference type="ARBA" id="ARBA00022737"/>
    </source>
</evidence>
<dbReference type="Proteomes" id="UP000027135">
    <property type="component" value="Unassembled WGS sequence"/>
</dbReference>
<evidence type="ECO:0000256" key="2">
    <source>
        <dbReference type="ARBA" id="ARBA00005434"/>
    </source>
</evidence>
<keyword evidence="4" id="KW-0853">WD repeat</keyword>
<dbReference type="InParanoid" id="A0A067RKP6"/>
<keyword evidence="8" id="KW-1185">Reference proteome</keyword>
<dbReference type="EMBL" id="KK852411">
    <property type="protein sequence ID" value="KDR24446.1"/>
    <property type="molecule type" value="Genomic_DNA"/>
</dbReference>
<dbReference type="PANTHER" id="PTHR14773">
    <property type="entry name" value="WD REPEAT-CONTAINING PROTEIN 76"/>
    <property type="match status" value="1"/>
</dbReference>
<comment type="function">
    <text evidence="1">Specifically binds 5-hydroxymethylcytosine (5hmC), suggesting that it acts as a specific reader of 5hmC.</text>
</comment>
<accession>A0A067RKP6</accession>
<dbReference type="GO" id="GO:0005634">
    <property type="term" value="C:nucleus"/>
    <property type="evidence" value="ECO:0007669"/>
    <property type="project" value="TreeGrafter"/>
</dbReference>
<dbReference type="Pfam" id="PF00400">
    <property type="entry name" value="WD40"/>
    <property type="match status" value="2"/>
</dbReference>
<dbReference type="eggNOG" id="KOG4328">
    <property type="taxonomic scope" value="Eukaryota"/>
</dbReference>